<dbReference type="AlphaFoldDB" id="A0A2T0N561"/>
<organism evidence="2 3">
    <name type="scientific">Nonomuraea fuscirosea</name>
    <dbReference type="NCBI Taxonomy" id="1291556"/>
    <lineage>
        <taxon>Bacteria</taxon>
        <taxon>Bacillati</taxon>
        <taxon>Actinomycetota</taxon>
        <taxon>Actinomycetes</taxon>
        <taxon>Streptosporangiales</taxon>
        <taxon>Streptosporangiaceae</taxon>
        <taxon>Nonomuraea</taxon>
    </lineage>
</organism>
<comment type="caution">
    <text evidence="2">The sequence shown here is derived from an EMBL/GenBank/DDBJ whole genome shotgun (WGS) entry which is preliminary data.</text>
</comment>
<dbReference type="EMBL" id="PVNG01000004">
    <property type="protein sequence ID" value="PRX67492.1"/>
    <property type="molecule type" value="Genomic_DNA"/>
</dbReference>
<evidence type="ECO:0000256" key="1">
    <source>
        <dbReference type="SAM" id="MobiDB-lite"/>
    </source>
</evidence>
<feature type="compositionally biased region" description="Low complexity" evidence="1">
    <location>
        <begin position="19"/>
        <end position="29"/>
    </location>
</feature>
<dbReference type="Proteomes" id="UP000238312">
    <property type="component" value="Unassembled WGS sequence"/>
</dbReference>
<gene>
    <name evidence="2" type="ORF">B0I32_104248</name>
</gene>
<feature type="region of interest" description="Disordered" evidence="1">
    <location>
        <begin position="1"/>
        <end position="29"/>
    </location>
</feature>
<sequence length="67" mass="7320">MKDHRGVDLPRLRHREAEAPSAEAENAARADGAGAYWRLVRLPVVRGTTGEEVASTRARRDRAGDPA</sequence>
<proteinExistence type="predicted"/>
<dbReference type="RefSeq" id="WP_146178125.1">
    <property type="nucleotide sequence ID" value="NZ_JBFAIB010000046.1"/>
</dbReference>
<evidence type="ECO:0000313" key="2">
    <source>
        <dbReference type="EMBL" id="PRX67492.1"/>
    </source>
</evidence>
<name>A0A2T0N561_9ACTN</name>
<reference evidence="2 3" key="1">
    <citation type="submission" date="2018-03" db="EMBL/GenBank/DDBJ databases">
        <title>Genomic Encyclopedia of Type Strains, Phase III (KMG-III): the genomes of soil and plant-associated and newly described type strains.</title>
        <authorList>
            <person name="Whitman W."/>
        </authorList>
    </citation>
    <scope>NUCLEOTIDE SEQUENCE [LARGE SCALE GENOMIC DNA]</scope>
    <source>
        <strain evidence="2 3">CGMCC 4.7104</strain>
    </source>
</reference>
<keyword evidence="3" id="KW-1185">Reference proteome</keyword>
<feature type="region of interest" description="Disordered" evidence="1">
    <location>
        <begin position="48"/>
        <end position="67"/>
    </location>
</feature>
<accession>A0A2T0N561</accession>
<protein>
    <submittedName>
        <fullName evidence="2">Uncharacterized protein</fullName>
    </submittedName>
</protein>
<feature type="compositionally biased region" description="Basic and acidic residues" evidence="1">
    <location>
        <begin position="1"/>
        <end position="18"/>
    </location>
</feature>
<evidence type="ECO:0000313" key="3">
    <source>
        <dbReference type="Proteomes" id="UP000238312"/>
    </source>
</evidence>